<organism evidence="1">
    <name type="scientific">marine metagenome</name>
    <dbReference type="NCBI Taxonomy" id="408172"/>
    <lineage>
        <taxon>unclassified sequences</taxon>
        <taxon>metagenomes</taxon>
        <taxon>ecological metagenomes</taxon>
    </lineage>
</organism>
<dbReference type="EMBL" id="UINC01043339">
    <property type="protein sequence ID" value="SVB47230.1"/>
    <property type="molecule type" value="Genomic_DNA"/>
</dbReference>
<dbReference type="AlphaFoldDB" id="A0A382E9B8"/>
<reference evidence="1" key="1">
    <citation type="submission" date="2018-05" db="EMBL/GenBank/DDBJ databases">
        <authorList>
            <person name="Lanie J.A."/>
            <person name="Ng W.-L."/>
            <person name="Kazmierczak K.M."/>
            <person name="Andrzejewski T.M."/>
            <person name="Davidsen T.M."/>
            <person name="Wayne K.J."/>
            <person name="Tettelin H."/>
            <person name="Glass J.I."/>
            <person name="Rusch D."/>
            <person name="Podicherti R."/>
            <person name="Tsui H.-C.T."/>
            <person name="Winkler M.E."/>
        </authorList>
    </citation>
    <scope>NUCLEOTIDE SEQUENCE</scope>
</reference>
<dbReference type="InterPro" id="IPR007362">
    <property type="entry name" value="DUF429"/>
</dbReference>
<protein>
    <recommendedName>
        <fullName evidence="2">DUF429 domain-containing protein</fullName>
    </recommendedName>
</protein>
<dbReference type="Pfam" id="PF04250">
    <property type="entry name" value="DUF429"/>
    <property type="match status" value="1"/>
</dbReference>
<accession>A0A382E9B8</accession>
<gene>
    <name evidence="1" type="ORF">METZ01_LOCUS200084</name>
</gene>
<proteinExistence type="predicted"/>
<evidence type="ECO:0008006" key="2">
    <source>
        <dbReference type="Google" id="ProtNLM"/>
    </source>
</evidence>
<sequence>MTVVHGVDGCRKGWICVSLDLSTGELSAKVFKTAKALFKDSPGPIGIDIPIGLPDATSRKCDVAARRLLKKRGSSVFPVPMRAALNPKFTYKAACDANEKQCGKRLPQQSYAILPKIREVDKLLQKDANLRKRVYEVHPEVSFYYWNEEKPMEYAKKSGFGFLERYKLVTAQHGEKAVLKIRKEHKQSDVADDDILDAIAAAWTARRINFGEKKKKYKCIPEGVPERDEMGLPMQMLA</sequence>
<evidence type="ECO:0000313" key="1">
    <source>
        <dbReference type="EMBL" id="SVB47230.1"/>
    </source>
</evidence>
<name>A0A382E9B8_9ZZZZ</name>